<sequence>ENQTLKFLKICLSLSYRSRIFKRERYFFNRSCRQDLFKFGFRLTSISFYNSGWSASV</sequence>
<proteinExistence type="evidence at transcript level"/>
<organism evidence="1">
    <name type="scientific">Arabidopsis thaliana</name>
    <name type="common">Mouse-ear cress</name>
    <dbReference type="NCBI Taxonomy" id="3702"/>
    <lineage>
        <taxon>Eukaryota</taxon>
        <taxon>Viridiplantae</taxon>
        <taxon>Streptophyta</taxon>
        <taxon>Embryophyta</taxon>
        <taxon>Tracheophyta</taxon>
        <taxon>Spermatophyta</taxon>
        <taxon>Magnoliopsida</taxon>
        <taxon>eudicotyledons</taxon>
        <taxon>Gunneridae</taxon>
        <taxon>Pentapetalae</taxon>
        <taxon>rosids</taxon>
        <taxon>malvids</taxon>
        <taxon>Brassicales</taxon>
        <taxon>Brassicaceae</taxon>
        <taxon>Camelineae</taxon>
        <taxon>Arabidopsis</taxon>
    </lineage>
</organism>
<name>Q0WWV1_ARATH</name>
<reference evidence="1" key="1">
    <citation type="submission" date="2006-07" db="EMBL/GenBank/DDBJ databases">
        <title>Large-scale analysis of RIKEN Arabidopsis full-length (RAFL) cDNAs.</title>
        <authorList>
            <person name="Totoki Y."/>
            <person name="Seki M."/>
            <person name="Ishida J."/>
            <person name="Nakajima M."/>
            <person name="Enju A."/>
            <person name="Morosawa T."/>
            <person name="Kamiya A."/>
            <person name="Narusaka M."/>
            <person name="Shin-i T."/>
            <person name="Nakagawa M."/>
            <person name="Sakamoto N."/>
            <person name="Oishi K."/>
            <person name="Kohara Y."/>
            <person name="Kobayashi M."/>
            <person name="Toyoda A."/>
            <person name="Sakaki Y."/>
            <person name="Sakurai T."/>
            <person name="Iida K."/>
            <person name="Akiyama K."/>
            <person name="Satou M."/>
            <person name="Toyoda T."/>
            <person name="Konagaya A."/>
            <person name="Carninci P."/>
            <person name="Kawai J."/>
            <person name="Hayashizaki Y."/>
            <person name="Shinozaki K."/>
        </authorList>
    </citation>
    <scope>NUCLEOTIDE SEQUENCE</scope>
</reference>
<dbReference type="EMBL" id="AK226233">
    <property type="protein sequence ID" value="BAE98397.1"/>
    <property type="molecule type" value="mRNA"/>
</dbReference>
<dbReference type="AlphaFoldDB" id="Q0WWV1"/>
<protein>
    <submittedName>
        <fullName evidence="1">Uncharacterized protein</fullName>
    </submittedName>
</protein>
<accession>Q0WWV1</accession>
<feature type="non-terminal residue" evidence="1">
    <location>
        <position position="1"/>
    </location>
</feature>
<evidence type="ECO:0000313" key="1">
    <source>
        <dbReference type="EMBL" id="BAE98397.1"/>
    </source>
</evidence>